<name>A0ACD5A934_9ACTN</name>
<keyword evidence="2" id="KW-1185">Reference proteome</keyword>
<reference evidence="1" key="1">
    <citation type="journal article" date="2025" name="Int. J. Syst. Evol. Microbiol.">
        <title>Streptomyces citrinus sp. nov., with yellow diffusible pigment.</title>
        <authorList>
            <person name="He Y."/>
            <person name="Yang E."/>
            <person name="Xu J."/>
            <person name="Sun Y."/>
            <person name="Sun L."/>
        </authorList>
    </citation>
    <scope>NUCLEOTIDE SEQUENCE</scope>
    <source>
        <strain evidence="1">Q6</strain>
    </source>
</reference>
<organism evidence="1 2">
    <name type="scientific">Streptomyces citrinus</name>
    <dbReference type="NCBI Taxonomy" id="3118173"/>
    <lineage>
        <taxon>Bacteria</taxon>
        <taxon>Bacillati</taxon>
        <taxon>Actinomycetota</taxon>
        <taxon>Actinomycetes</taxon>
        <taxon>Kitasatosporales</taxon>
        <taxon>Streptomycetaceae</taxon>
        <taxon>Streptomyces</taxon>
    </lineage>
</organism>
<protein>
    <submittedName>
        <fullName evidence="1">Cyclic nucleotide-binding domain-containing protein</fullName>
    </submittedName>
</protein>
<proteinExistence type="predicted"/>
<accession>A0ACD5A934</accession>
<gene>
    <name evidence="1" type="ORF">V2W30_02640</name>
</gene>
<evidence type="ECO:0000313" key="1">
    <source>
        <dbReference type="EMBL" id="WWQ62368.1"/>
    </source>
</evidence>
<dbReference type="Proteomes" id="UP001432251">
    <property type="component" value="Chromosome"/>
</dbReference>
<evidence type="ECO:0000313" key="2">
    <source>
        <dbReference type="Proteomes" id="UP001432251"/>
    </source>
</evidence>
<dbReference type="EMBL" id="CP146022">
    <property type="protein sequence ID" value="WWQ62368.1"/>
    <property type="molecule type" value="Genomic_DNA"/>
</dbReference>
<sequence>MITTAPRMSQALPEEYRGRLVRIAREVTFPQGVRLFEEGSRADRFWVVRSGSVALDLRVPGRRAPVVESLGRGDLVGWSWMFPPYAWQLGAQTETPVRAHEFDAVTVRLMCGSDPELGAFVAQWVGGVLAHRLSVTRSRLFDLYAPYGSDLPLTG</sequence>